<proteinExistence type="predicted"/>
<dbReference type="Proteomes" id="UP000789920">
    <property type="component" value="Unassembled WGS sequence"/>
</dbReference>
<comment type="caution">
    <text evidence="1">The sequence shown here is derived from an EMBL/GenBank/DDBJ whole genome shotgun (WGS) entry which is preliminary data.</text>
</comment>
<accession>A0ACA9LKK5</accession>
<reference evidence="1" key="1">
    <citation type="submission" date="2021-06" db="EMBL/GenBank/DDBJ databases">
        <authorList>
            <person name="Kallberg Y."/>
            <person name="Tangrot J."/>
            <person name="Rosling A."/>
        </authorList>
    </citation>
    <scope>NUCLEOTIDE SEQUENCE</scope>
    <source>
        <strain evidence="1">MA461A</strain>
    </source>
</reference>
<gene>
    <name evidence="1" type="ORF">RPERSI_LOCUS3174</name>
</gene>
<dbReference type="EMBL" id="CAJVQC010003763">
    <property type="protein sequence ID" value="CAG8531875.1"/>
    <property type="molecule type" value="Genomic_DNA"/>
</dbReference>
<evidence type="ECO:0000313" key="1">
    <source>
        <dbReference type="EMBL" id="CAG8531875.1"/>
    </source>
</evidence>
<evidence type="ECO:0000313" key="2">
    <source>
        <dbReference type="Proteomes" id="UP000789920"/>
    </source>
</evidence>
<feature type="non-terminal residue" evidence="1">
    <location>
        <position position="43"/>
    </location>
</feature>
<name>A0ACA9LKK5_9GLOM</name>
<protein>
    <submittedName>
        <fullName evidence="1">33287_t:CDS:1</fullName>
    </submittedName>
</protein>
<keyword evidence="2" id="KW-1185">Reference proteome</keyword>
<sequence length="43" mass="5286">MNYSQIQENESQNKILEELFLRYHQILKYYKCDIEVAENSECK</sequence>
<organism evidence="1 2">
    <name type="scientific">Racocetra persica</name>
    <dbReference type="NCBI Taxonomy" id="160502"/>
    <lineage>
        <taxon>Eukaryota</taxon>
        <taxon>Fungi</taxon>
        <taxon>Fungi incertae sedis</taxon>
        <taxon>Mucoromycota</taxon>
        <taxon>Glomeromycotina</taxon>
        <taxon>Glomeromycetes</taxon>
        <taxon>Diversisporales</taxon>
        <taxon>Gigasporaceae</taxon>
        <taxon>Racocetra</taxon>
    </lineage>
</organism>